<dbReference type="Gene3D" id="2.120.10.30">
    <property type="entry name" value="TolB, C-terminal domain"/>
    <property type="match status" value="1"/>
</dbReference>
<dbReference type="AlphaFoldDB" id="A0A7S7SM55"/>
<keyword evidence="4" id="KW-1185">Reference proteome</keyword>
<accession>A0A7S7SM55</accession>
<reference evidence="3 4" key="1">
    <citation type="submission" date="2020-10" db="EMBL/GenBank/DDBJ databases">
        <title>Complete genome sequence of Paludibaculum fermentans P105T, a facultatively anaerobic acidobacterium capable of dissimilatory Fe(III) reduction.</title>
        <authorList>
            <person name="Dedysh S.N."/>
            <person name="Beletsky A.V."/>
            <person name="Kulichevskaya I.S."/>
            <person name="Mardanov A.V."/>
            <person name="Ravin N.V."/>
        </authorList>
    </citation>
    <scope>NUCLEOTIDE SEQUENCE [LARGE SCALE GENOMIC DNA]</scope>
    <source>
        <strain evidence="3 4">P105</strain>
    </source>
</reference>
<sequence length="310" mass="33550">MLRTVPLALLALVSIARVYPQDTRSTTPIDGRGAGAILTPGEQWVLLGQGYQLTADSAVDNSGNVYFTDSYRNRIMKVDPAGRITTWKENSNGAHGIAFGPDGRLYAGQHDRKRVVAFSPGGEESVLAEGVQSHHLTVTARNDIYLSQPPAHMVWLVKPDGRKRVVHEGMEWPRGVRASNTQPLLAIADSRTPWVWLFQIGGDGSLLNPKQFCGLEAGDATSGIDSGGMTFDSQGYLYVATQQGVQVCDPQGRVSAILRPPGTGGLTNVFFGGTGFQWLYVTEVDRIYRRPARRRGVPLPTAPGGQPPGR</sequence>
<evidence type="ECO:0000313" key="3">
    <source>
        <dbReference type="EMBL" id="QOY90907.1"/>
    </source>
</evidence>
<dbReference type="InterPro" id="IPR013658">
    <property type="entry name" value="SGL"/>
</dbReference>
<evidence type="ECO:0000259" key="2">
    <source>
        <dbReference type="Pfam" id="PF08450"/>
    </source>
</evidence>
<gene>
    <name evidence="3" type="ORF">IRI77_13460</name>
</gene>
<evidence type="ECO:0000256" key="1">
    <source>
        <dbReference type="ARBA" id="ARBA00022801"/>
    </source>
</evidence>
<protein>
    <submittedName>
        <fullName evidence="3">SMP-30/gluconolactonase/LRE family protein</fullName>
    </submittedName>
</protein>
<dbReference type="GO" id="GO:0016787">
    <property type="term" value="F:hydrolase activity"/>
    <property type="evidence" value="ECO:0007669"/>
    <property type="project" value="UniProtKB-KW"/>
</dbReference>
<dbReference type="PANTHER" id="PTHR47572:SF4">
    <property type="entry name" value="LACTONASE DRP35"/>
    <property type="match status" value="1"/>
</dbReference>
<name>A0A7S7SM55_PALFE</name>
<dbReference type="InterPro" id="IPR011042">
    <property type="entry name" value="6-blade_b-propeller_TolB-like"/>
</dbReference>
<keyword evidence="1" id="KW-0378">Hydrolase</keyword>
<feature type="domain" description="SMP-30/Gluconolactonase/LRE-like region" evidence="2">
    <location>
        <begin position="61"/>
        <end position="282"/>
    </location>
</feature>
<dbReference type="PANTHER" id="PTHR47572">
    <property type="entry name" value="LIPOPROTEIN-RELATED"/>
    <property type="match status" value="1"/>
</dbReference>
<dbReference type="RefSeq" id="WP_194452564.1">
    <property type="nucleotide sequence ID" value="NZ_CP063849.1"/>
</dbReference>
<dbReference type="EMBL" id="CP063849">
    <property type="protein sequence ID" value="QOY90907.1"/>
    <property type="molecule type" value="Genomic_DNA"/>
</dbReference>
<organism evidence="3 4">
    <name type="scientific">Paludibaculum fermentans</name>
    <dbReference type="NCBI Taxonomy" id="1473598"/>
    <lineage>
        <taxon>Bacteria</taxon>
        <taxon>Pseudomonadati</taxon>
        <taxon>Acidobacteriota</taxon>
        <taxon>Terriglobia</taxon>
        <taxon>Bryobacterales</taxon>
        <taxon>Bryobacteraceae</taxon>
        <taxon>Paludibaculum</taxon>
    </lineage>
</organism>
<dbReference type="Pfam" id="PF08450">
    <property type="entry name" value="SGL"/>
    <property type="match status" value="1"/>
</dbReference>
<dbReference type="SUPFAM" id="SSF63829">
    <property type="entry name" value="Calcium-dependent phosphotriesterase"/>
    <property type="match status" value="1"/>
</dbReference>
<dbReference type="Proteomes" id="UP000593892">
    <property type="component" value="Chromosome"/>
</dbReference>
<dbReference type="InterPro" id="IPR051262">
    <property type="entry name" value="SMP-30/CGR1_Lactonase"/>
</dbReference>
<dbReference type="KEGG" id="pfer:IRI77_13460"/>
<evidence type="ECO:0000313" key="4">
    <source>
        <dbReference type="Proteomes" id="UP000593892"/>
    </source>
</evidence>
<proteinExistence type="predicted"/>